<dbReference type="Proteomes" id="UP000653305">
    <property type="component" value="Unassembled WGS sequence"/>
</dbReference>
<dbReference type="Gene3D" id="2.40.50.140">
    <property type="entry name" value="Nucleic acid-binding proteins"/>
    <property type="match status" value="1"/>
</dbReference>
<protein>
    <submittedName>
        <fullName evidence="2">Uncharacterized protein at4g28440</fullName>
    </submittedName>
</protein>
<organism evidence="2 3">
    <name type="scientific">Phtheirospermum japonicum</name>
    <dbReference type="NCBI Taxonomy" id="374723"/>
    <lineage>
        <taxon>Eukaryota</taxon>
        <taxon>Viridiplantae</taxon>
        <taxon>Streptophyta</taxon>
        <taxon>Embryophyta</taxon>
        <taxon>Tracheophyta</taxon>
        <taxon>Spermatophyta</taxon>
        <taxon>Magnoliopsida</taxon>
        <taxon>eudicotyledons</taxon>
        <taxon>Gunneridae</taxon>
        <taxon>Pentapetalae</taxon>
        <taxon>asterids</taxon>
        <taxon>lamiids</taxon>
        <taxon>Lamiales</taxon>
        <taxon>Orobanchaceae</taxon>
        <taxon>Orobanchaceae incertae sedis</taxon>
        <taxon>Phtheirospermum</taxon>
    </lineage>
</organism>
<reference evidence="2" key="1">
    <citation type="submission" date="2020-07" db="EMBL/GenBank/DDBJ databases">
        <title>Ethylene signaling mediates host invasion by parasitic plants.</title>
        <authorList>
            <person name="Yoshida S."/>
        </authorList>
    </citation>
    <scope>NUCLEOTIDE SEQUENCE</scope>
    <source>
        <strain evidence="2">Okayama</strain>
    </source>
</reference>
<dbReference type="PANTHER" id="PTHR31472">
    <property type="entry name" value="OS05G0244600 PROTEIN"/>
    <property type="match status" value="1"/>
</dbReference>
<evidence type="ECO:0000313" key="2">
    <source>
        <dbReference type="EMBL" id="GFP95340.1"/>
    </source>
</evidence>
<evidence type="ECO:0000313" key="3">
    <source>
        <dbReference type="Proteomes" id="UP000653305"/>
    </source>
</evidence>
<feature type="domain" description="Single-stranded DNA binding protein Ssb-like OB fold" evidence="1">
    <location>
        <begin position="14"/>
        <end position="63"/>
    </location>
</feature>
<accession>A0A830C6Z5</accession>
<evidence type="ECO:0000259" key="1">
    <source>
        <dbReference type="Pfam" id="PF21473"/>
    </source>
</evidence>
<dbReference type="AlphaFoldDB" id="A0A830C6Z5"/>
<dbReference type="SUPFAM" id="SSF50249">
    <property type="entry name" value="Nucleic acid-binding proteins"/>
    <property type="match status" value="1"/>
</dbReference>
<gene>
    <name evidence="2" type="ORF">PHJA_001678300</name>
</gene>
<proteinExistence type="predicted"/>
<comment type="caution">
    <text evidence="2">The sequence shown here is derived from an EMBL/GenBank/DDBJ whole genome shotgun (WGS) entry which is preliminary data.</text>
</comment>
<dbReference type="Pfam" id="PF21473">
    <property type="entry name" value="OB_Ssb-like"/>
    <property type="match status" value="1"/>
</dbReference>
<dbReference type="OrthoDB" id="2274046at2759"/>
<sequence>MADQKKQFSKVNQLQPLDSGLNLSLKVVNSKTVAQRGRTQGRFAECLVGDKTGIITFSSRNDQG</sequence>
<dbReference type="PANTHER" id="PTHR31472:SF40">
    <property type="entry name" value="NUCLEIC ACID-BINDING, OB-FOLD-LIKE PROTEIN"/>
    <property type="match status" value="1"/>
</dbReference>
<dbReference type="EMBL" id="BMAC01000382">
    <property type="protein sequence ID" value="GFP95340.1"/>
    <property type="molecule type" value="Genomic_DNA"/>
</dbReference>
<keyword evidence="3" id="KW-1185">Reference proteome</keyword>
<dbReference type="InterPro" id="IPR012340">
    <property type="entry name" value="NA-bd_OB-fold"/>
</dbReference>
<name>A0A830C6Z5_9LAMI</name>
<dbReference type="InterPro" id="IPR048970">
    <property type="entry name" value="OB_Ssb-like"/>
</dbReference>